<sequence>MSSSNPSDNKLSDKIVSDSEIEFSHWNLPDVTEVEDESISNLFGYSGKHIKPVTVEAIAPPTMAEIEHIRAQAEEEGFSEGKTQGFNEGLEKGRLEGLAQGHQEGFTQGHEQGLETGLEEAKGLINRFESLLNQFEKPLQLLDGDIELSLMTLAMALAKSVIGHELKTHPEQILSALRLGIESLPIKEQAVTIRLHPDDVILVEKLYSAAQLARNQWQLEVDPSLSPGECIISSQRSLVDLSLPSRIDAVFESLRSQHAHLTQQQQQRQEALAAEDAARISHHNQDAAGSELMQTESDIDSLQTNGDQDAKPSTPAAE</sequence>
<dbReference type="NCBIfam" id="NF004267">
    <property type="entry name" value="PRK05687.1-3"/>
    <property type="match status" value="1"/>
</dbReference>
<keyword evidence="12" id="KW-0966">Cell projection</keyword>
<dbReference type="PANTHER" id="PTHR34982">
    <property type="entry name" value="YOP PROTEINS TRANSLOCATION PROTEIN L"/>
    <property type="match status" value="1"/>
</dbReference>
<feature type="compositionally biased region" description="Basic and acidic residues" evidence="10">
    <location>
        <begin position="276"/>
        <end position="285"/>
    </location>
</feature>
<dbReference type="InterPro" id="IPR018035">
    <property type="entry name" value="Flagellar_FliH/T3SS_HrpE"/>
</dbReference>
<dbReference type="RefSeq" id="WP_025008409.1">
    <property type="nucleotide sequence ID" value="NZ_BMPK01000008.1"/>
</dbReference>
<comment type="function">
    <text evidence="1">Needed for flagellar regrowth and assembly.</text>
</comment>
<evidence type="ECO:0000256" key="1">
    <source>
        <dbReference type="ARBA" id="ARBA00003041"/>
    </source>
</evidence>
<feature type="compositionally biased region" description="Polar residues" evidence="10">
    <location>
        <begin position="292"/>
        <end position="307"/>
    </location>
</feature>
<dbReference type="GeneID" id="67444181"/>
<keyword evidence="6" id="KW-0963">Cytoplasm</keyword>
<keyword evidence="13" id="KW-1185">Reference proteome</keyword>
<evidence type="ECO:0000259" key="11">
    <source>
        <dbReference type="Pfam" id="PF02108"/>
    </source>
</evidence>
<evidence type="ECO:0000313" key="13">
    <source>
        <dbReference type="Proteomes" id="UP000827084"/>
    </source>
</evidence>
<dbReference type="Pfam" id="PF02108">
    <property type="entry name" value="FliH"/>
    <property type="match status" value="1"/>
</dbReference>
<evidence type="ECO:0000256" key="10">
    <source>
        <dbReference type="SAM" id="MobiDB-lite"/>
    </source>
</evidence>
<evidence type="ECO:0000256" key="3">
    <source>
        <dbReference type="ARBA" id="ARBA00006602"/>
    </source>
</evidence>
<evidence type="ECO:0000256" key="2">
    <source>
        <dbReference type="ARBA" id="ARBA00004496"/>
    </source>
</evidence>
<keyword evidence="12" id="KW-0969">Cilium</keyword>
<dbReference type="InterPro" id="IPR000563">
    <property type="entry name" value="Flag_FliH"/>
</dbReference>
<feature type="compositionally biased region" description="Low complexity" evidence="10">
    <location>
        <begin position="264"/>
        <end position="275"/>
    </location>
</feature>
<keyword evidence="9" id="KW-1006">Bacterial flagellum protein export</keyword>
<evidence type="ECO:0000256" key="5">
    <source>
        <dbReference type="ARBA" id="ARBA00022448"/>
    </source>
</evidence>
<dbReference type="EMBL" id="CP080635">
    <property type="protein sequence ID" value="QYX71675.1"/>
    <property type="molecule type" value="Genomic_DNA"/>
</dbReference>
<evidence type="ECO:0000256" key="6">
    <source>
        <dbReference type="ARBA" id="ARBA00022490"/>
    </source>
</evidence>
<proteinExistence type="inferred from homology"/>
<comment type="subcellular location">
    <subcellularLocation>
        <location evidence="2">Cytoplasm</location>
    </subcellularLocation>
</comment>
<accession>A0ABX8X8P4</accession>
<keyword evidence="12" id="KW-0282">Flagellum</keyword>
<evidence type="ECO:0000256" key="9">
    <source>
        <dbReference type="ARBA" id="ARBA00023225"/>
    </source>
</evidence>
<dbReference type="InterPro" id="IPR051472">
    <property type="entry name" value="T3SS_Stator/FliH"/>
</dbReference>
<reference evidence="12 13" key="1">
    <citation type="submission" date="2021-08" db="EMBL/GenBank/DDBJ databases">
        <title>Shewanella putrefaciens YZ-J, complete genome.</title>
        <authorList>
            <person name="Yi Z."/>
        </authorList>
    </citation>
    <scope>NUCLEOTIDE SEQUENCE [LARGE SCALE GENOMIC DNA]</scope>
    <source>
        <strain evidence="12 13">YZ-J</strain>
    </source>
</reference>
<evidence type="ECO:0000256" key="4">
    <source>
        <dbReference type="ARBA" id="ARBA00016507"/>
    </source>
</evidence>
<dbReference type="PANTHER" id="PTHR34982:SF1">
    <property type="entry name" value="FLAGELLAR ASSEMBLY PROTEIN FLIH"/>
    <property type="match status" value="1"/>
</dbReference>
<dbReference type="PRINTS" id="PR01003">
    <property type="entry name" value="FLGFLIH"/>
</dbReference>
<keyword evidence="8" id="KW-0653">Protein transport</keyword>
<keyword evidence="7" id="KW-1005">Bacterial flagellum biogenesis</keyword>
<feature type="domain" description="Flagellar assembly protein FliH/Type III secretion system HrpE" evidence="11">
    <location>
        <begin position="125"/>
        <end position="249"/>
    </location>
</feature>
<organism evidence="12 13">
    <name type="scientific">Shewanella putrefaciens</name>
    <name type="common">Pseudomonas putrefaciens</name>
    <dbReference type="NCBI Taxonomy" id="24"/>
    <lineage>
        <taxon>Bacteria</taxon>
        <taxon>Pseudomonadati</taxon>
        <taxon>Pseudomonadota</taxon>
        <taxon>Gammaproteobacteria</taxon>
        <taxon>Alteromonadales</taxon>
        <taxon>Shewanellaceae</taxon>
        <taxon>Shewanella</taxon>
    </lineage>
</organism>
<keyword evidence="5" id="KW-0813">Transport</keyword>
<feature type="region of interest" description="Disordered" evidence="10">
    <location>
        <begin position="264"/>
        <end position="318"/>
    </location>
</feature>
<dbReference type="Proteomes" id="UP000827084">
    <property type="component" value="Chromosome"/>
</dbReference>
<dbReference type="NCBIfam" id="NF004270">
    <property type="entry name" value="PRK05687.2-1"/>
    <property type="match status" value="1"/>
</dbReference>
<protein>
    <recommendedName>
        <fullName evidence="4">Flagellar assembly protein FliH</fullName>
    </recommendedName>
</protein>
<evidence type="ECO:0000313" key="12">
    <source>
        <dbReference type="EMBL" id="QYX71675.1"/>
    </source>
</evidence>
<gene>
    <name evidence="12" type="primary">fliH</name>
    <name evidence="12" type="ORF">K3G22_12930</name>
</gene>
<evidence type="ECO:0000256" key="7">
    <source>
        <dbReference type="ARBA" id="ARBA00022795"/>
    </source>
</evidence>
<comment type="similarity">
    <text evidence="3">Belongs to the FliH family.</text>
</comment>
<evidence type="ECO:0000256" key="8">
    <source>
        <dbReference type="ARBA" id="ARBA00022927"/>
    </source>
</evidence>
<name>A0ABX8X8P4_SHEPU</name>